<keyword evidence="4" id="KW-0058">Aromatic hydrocarbons catabolism</keyword>
<dbReference type="PANTHER" id="PTHR43791">
    <property type="entry name" value="PERMEASE-RELATED"/>
    <property type="match status" value="1"/>
</dbReference>
<feature type="transmembrane region" description="Helical" evidence="7">
    <location>
        <begin position="13"/>
        <end position="30"/>
    </location>
</feature>
<dbReference type="Pfam" id="PF07690">
    <property type="entry name" value="MFS_1"/>
    <property type="match status" value="1"/>
</dbReference>
<evidence type="ECO:0000313" key="15">
    <source>
        <dbReference type="Proteomes" id="UP000470186"/>
    </source>
</evidence>
<evidence type="ECO:0000259" key="8">
    <source>
        <dbReference type="PROSITE" id="PS50850"/>
    </source>
</evidence>
<dbReference type="CDD" id="cd17319">
    <property type="entry name" value="MFS_ExuT_GudP_like"/>
    <property type="match status" value="1"/>
</dbReference>
<evidence type="ECO:0000313" key="14">
    <source>
        <dbReference type="Proteomes" id="UP000466863"/>
    </source>
</evidence>
<dbReference type="PROSITE" id="PS50850">
    <property type="entry name" value="MFS"/>
    <property type="match status" value="1"/>
</dbReference>
<evidence type="ECO:0000313" key="11">
    <source>
        <dbReference type="EMBL" id="MQU34873.1"/>
    </source>
</evidence>
<evidence type="ECO:0000256" key="7">
    <source>
        <dbReference type="SAM" id="Phobius"/>
    </source>
</evidence>
<gene>
    <name evidence="12" type="ORF">GHO28_19410</name>
    <name evidence="11" type="ORF">GHO30_26475</name>
    <name evidence="10" type="ORF">GHO39_21025</name>
    <name evidence="9" type="ORF">GHO40_08420</name>
</gene>
<dbReference type="Proteomes" id="UP000470186">
    <property type="component" value="Unassembled WGS sequence"/>
</dbReference>
<feature type="transmembrane region" description="Helical" evidence="7">
    <location>
        <begin position="366"/>
        <end position="388"/>
    </location>
</feature>
<feature type="transmembrane region" description="Helical" evidence="7">
    <location>
        <begin position="83"/>
        <end position="101"/>
    </location>
</feature>
<reference evidence="13 14" key="1">
    <citation type="submission" date="2019-10" db="EMBL/GenBank/DDBJ databases">
        <title>Evaluation of single-gene subtyping targets for Pseudomonas.</title>
        <authorList>
            <person name="Reichler S.J."/>
            <person name="Orsi R.H."/>
            <person name="Wiedmann M."/>
            <person name="Martin N.H."/>
            <person name="Murphy S.I."/>
        </authorList>
    </citation>
    <scope>NUCLEOTIDE SEQUENCE [LARGE SCALE GENOMIC DNA]</scope>
    <source>
        <strain evidence="12 14">FSL R10-1876</strain>
        <strain evidence="11 15">FSL R10-2107</strain>
        <strain evidence="10 16">FSL R10-3254</strain>
        <strain evidence="9 13">FSL R10-3257</strain>
    </source>
</reference>
<feature type="domain" description="Major facilitator superfamily (MFS) profile" evidence="8">
    <location>
        <begin position="17"/>
        <end position="424"/>
    </location>
</feature>
<feature type="transmembrane region" description="Helical" evidence="7">
    <location>
        <begin position="141"/>
        <end position="163"/>
    </location>
</feature>
<dbReference type="GO" id="GO:0016020">
    <property type="term" value="C:membrane"/>
    <property type="evidence" value="ECO:0007669"/>
    <property type="project" value="UniProtKB-SubCell"/>
</dbReference>
<dbReference type="InterPro" id="IPR020846">
    <property type="entry name" value="MFS_dom"/>
</dbReference>
<proteinExistence type="predicted"/>
<dbReference type="EMBL" id="WIVX01000229">
    <property type="protein sequence ID" value="MQU34873.1"/>
    <property type="molecule type" value="Genomic_DNA"/>
</dbReference>
<feature type="transmembrane region" description="Helical" evidence="7">
    <location>
        <begin position="309"/>
        <end position="329"/>
    </location>
</feature>
<keyword evidence="3 7" id="KW-0812">Transmembrane</keyword>
<dbReference type="RefSeq" id="WP_048367504.1">
    <property type="nucleotide sequence ID" value="NZ_CAKZJC010000144.1"/>
</dbReference>
<dbReference type="EMBL" id="WIVV01000107">
    <property type="protein sequence ID" value="MQU44657.1"/>
    <property type="molecule type" value="Genomic_DNA"/>
</dbReference>
<protein>
    <submittedName>
        <fullName evidence="10">MFS transporter</fullName>
    </submittedName>
</protein>
<keyword evidence="6 7" id="KW-0472">Membrane</keyword>
<evidence type="ECO:0000313" key="16">
    <source>
        <dbReference type="Proteomes" id="UP000489190"/>
    </source>
</evidence>
<evidence type="ECO:0000256" key="3">
    <source>
        <dbReference type="ARBA" id="ARBA00022692"/>
    </source>
</evidence>
<dbReference type="Proteomes" id="UP000489190">
    <property type="component" value="Unassembled WGS sequence"/>
</dbReference>
<evidence type="ECO:0000313" key="13">
    <source>
        <dbReference type="Proteomes" id="UP000441404"/>
    </source>
</evidence>
<evidence type="ECO:0000256" key="6">
    <source>
        <dbReference type="ARBA" id="ARBA00023136"/>
    </source>
</evidence>
<organism evidence="10 16">
    <name type="scientific">Pseudomonas helleri</name>
    <dbReference type="NCBI Taxonomy" id="1608996"/>
    <lineage>
        <taxon>Bacteria</taxon>
        <taxon>Pseudomonadati</taxon>
        <taxon>Pseudomonadota</taxon>
        <taxon>Gammaproteobacteria</taxon>
        <taxon>Pseudomonadales</taxon>
        <taxon>Pseudomonadaceae</taxon>
        <taxon>Pseudomonas</taxon>
    </lineage>
</organism>
<dbReference type="SUPFAM" id="SSF103473">
    <property type="entry name" value="MFS general substrate transporter"/>
    <property type="match status" value="1"/>
</dbReference>
<dbReference type="PANTHER" id="PTHR43791:SF36">
    <property type="entry name" value="TRANSPORTER, PUTATIVE (AFU_ORTHOLOGUE AFUA_6G08340)-RELATED"/>
    <property type="match status" value="1"/>
</dbReference>
<feature type="transmembrane region" description="Helical" evidence="7">
    <location>
        <begin position="245"/>
        <end position="270"/>
    </location>
</feature>
<sequence length="440" mass="47450">MSTAIEKQVTRKIFLRLLPLLICLYIISYLDRVNVGFAALTMNADIGLSAAVYGWGAGLFFIGYCLFEVPSNLLMAKVGARRWIARILFTWGLIATCMALVQGPKSFLIMRFLLGVAEAGFFPAVILYLTYWFPVRYRARIISIFMLSIPISLAIGAPVSTALLQLDGALGLKGWQWLFLIEGIPGVLLFGVVLKYLPDSPKQASWLSDEERQWLMSELDKDAKAHPVALDEKSSLWKVFCNPSILALCMIYFCATAANIGLSMFLPQIIKQQGFSGMDIGWITAIPYVVGCIGMVTIGFLSDRFQKRTAFVIISLLFIAGGLGTAGWLTGSNMAIIAMCVATVGIMGAKGPFWPLPALYLSGSSAAAGIALINSVGNLGGFFGPGIIGALKEMTGTYESGLYLLAGLALFGILITVIFISDSGKAKKDQPVNGALAARN</sequence>
<evidence type="ECO:0000313" key="9">
    <source>
        <dbReference type="EMBL" id="MQT46749.1"/>
    </source>
</evidence>
<evidence type="ECO:0000256" key="2">
    <source>
        <dbReference type="ARBA" id="ARBA00022448"/>
    </source>
</evidence>
<accession>A0A0J6IFK5</accession>
<evidence type="ECO:0000313" key="10">
    <source>
        <dbReference type="EMBL" id="MQT91602.1"/>
    </source>
</evidence>
<dbReference type="InterPro" id="IPR011701">
    <property type="entry name" value="MFS"/>
</dbReference>
<dbReference type="EMBL" id="WIWI01000067">
    <property type="protein sequence ID" value="MQT91602.1"/>
    <property type="molecule type" value="Genomic_DNA"/>
</dbReference>
<dbReference type="FunFam" id="1.20.1250.20:FF:000018">
    <property type="entry name" value="MFS transporter permease"/>
    <property type="match status" value="1"/>
</dbReference>
<name>A0A0J6IFK5_9PSED</name>
<feature type="transmembrane region" description="Helical" evidence="7">
    <location>
        <begin position="335"/>
        <end position="354"/>
    </location>
</feature>
<dbReference type="AlphaFoldDB" id="A0A0J6IFK5"/>
<dbReference type="InterPro" id="IPR036259">
    <property type="entry name" value="MFS_trans_sf"/>
</dbReference>
<dbReference type="GO" id="GO:0022857">
    <property type="term" value="F:transmembrane transporter activity"/>
    <property type="evidence" value="ECO:0007669"/>
    <property type="project" value="InterPro"/>
</dbReference>
<evidence type="ECO:0000256" key="4">
    <source>
        <dbReference type="ARBA" id="ARBA00022797"/>
    </source>
</evidence>
<dbReference type="Gene3D" id="1.20.1250.20">
    <property type="entry name" value="MFS general substrate transporter like domains"/>
    <property type="match status" value="2"/>
</dbReference>
<keyword evidence="2" id="KW-0813">Transport</keyword>
<comment type="caution">
    <text evidence="10">The sequence shown here is derived from an EMBL/GenBank/DDBJ whole genome shotgun (WGS) entry which is preliminary data.</text>
</comment>
<dbReference type="EMBL" id="WIWJ01000011">
    <property type="protein sequence ID" value="MQT46749.1"/>
    <property type="molecule type" value="Genomic_DNA"/>
</dbReference>
<keyword evidence="5 7" id="KW-1133">Transmembrane helix</keyword>
<dbReference type="Proteomes" id="UP000441404">
    <property type="component" value="Unassembled WGS sequence"/>
</dbReference>
<feature type="transmembrane region" description="Helical" evidence="7">
    <location>
        <begin position="50"/>
        <end position="71"/>
    </location>
</feature>
<dbReference type="STRING" id="1608996.TU84_04545"/>
<evidence type="ECO:0000256" key="1">
    <source>
        <dbReference type="ARBA" id="ARBA00004141"/>
    </source>
</evidence>
<dbReference type="OrthoDB" id="9773957at2"/>
<dbReference type="Proteomes" id="UP000466863">
    <property type="component" value="Unassembled WGS sequence"/>
</dbReference>
<evidence type="ECO:0000256" key="5">
    <source>
        <dbReference type="ARBA" id="ARBA00022989"/>
    </source>
</evidence>
<feature type="transmembrane region" description="Helical" evidence="7">
    <location>
        <begin position="400"/>
        <end position="420"/>
    </location>
</feature>
<feature type="transmembrane region" description="Helical" evidence="7">
    <location>
        <begin position="107"/>
        <end position="129"/>
    </location>
</feature>
<comment type="subcellular location">
    <subcellularLocation>
        <location evidence="1">Membrane</location>
        <topology evidence="1">Multi-pass membrane protein</topology>
    </subcellularLocation>
</comment>
<evidence type="ECO:0000313" key="12">
    <source>
        <dbReference type="EMBL" id="MQU44657.1"/>
    </source>
</evidence>
<feature type="transmembrane region" description="Helical" evidence="7">
    <location>
        <begin position="282"/>
        <end position="302"/>
    </location>
</feature>
<keyword evidence="15" id="KW-1185">Reference proteome</keyword>
<feature type="transmembrane region" description="Helical" evidence="7">
    <location>
        <begin position="175"/>
        <end position="197"/>
    </location>
</feature>